<feature type="transmembrane region" description="Helical" evidence="2">
    <location>
        <begin position="178"/>
        <end position="196"/>
    </location>
</feature>
<gene>
    <name evidence="4" type="ORF">R1flu_007245</name>
</gene>
<comment type="similarity">
    <text evidence="1">Belongs to the fatty acid desaturase type 1 family.</text>
</comment>
<dbReference type="EMBL" id="JBHFFA010000003">
    <property type="protein sequence ID" value="KAL2635766.1"/>
    <property type="molecule type" value="Genomic_DNA"/>
</dbReference>
<feature type="domain" description="Fatty acid desaturase" evidence="3">
    <location>
        <begin position="74"/>
        <end position="197"/>
    </location>
</feature>
<evidence type="ECO:0000256" key="2">
    <source>
        <dbReference type="SAM" id="Phobius"/>
    </source>
</evidence>
<comment type="caution">
    <text evidence="4">The sequence shown here is derived from an EMBL/GenBank/DDBJ whole genome shotgun (WGS) entry which is preliminary data.</text>
</comment>
<keyword evidence="2" id="KW-1133">Transmembrane helix</keyword>
<feature type="transmembrane region" description="Helical" evidence="2">
    <location>
        <begin position="132"/>
        <end position="158"/>
    </location>
</feature>
<evidence type="ECO:0000256" key="1">
    <source>
        <dbReference type="ARBA" id="ARBA00009295"/>
    </source>
</evidence>
<keyword evidence="2" id="KW-0472">Membrane</keyword>
<name>A0ABD1YYW1_9MARC</name>
<dbReference type="Proteomes" id="UP001605036">
    <property type="component" value="Unassembled WGS sequence"/>
</dbReference>
<sequence>MLGSNAVVINDRQAGSFARLTRRATQGAGGNAQPAAPILLVLVLLCCGKIDLLASITVLHCIRRLREGSSRRTGGVGASGCPFTWYHQHNIGHHSYPNVDHRDPDLVHYFWLKREHKSVEWRTTHKMQRDTWFLIFWWTSAVEFGLATMNDFWMLIYRVYNDSVPMKVISRTRFLCHVAGRILTVGGIHFWPFFVLEASWTRKMIVHHLFPTVNHHHLVKLQPIVARLCEKHGVEYKHVAGYAAAIKAHHAHTVRMSYKENEHS</sequence>
<evidence type="ECO:0000313" key="5">
    <source>
        <dbReference type="Proteomes" id="UP001605036"/>
    </source>
</evidence>
<protein>
    <recommendedName>
        <fullName evidence="3">Fatty acid desaturase domain-containing protein</fullName>
    </recommendedName>
</protein>
<dbReference type="InterPro" id="IPR012171">
    <property type="entry name" value="Fatty_acid_desaturase"/>
</dbReference>
<dbReference type="PANTHER" id="PTHR19353:SF15">
    <property type="entry name" value="CYTOCHROME B5 HEME-BINDING DOMAIN-CONTAINING PROTEIN"/>
    <property type="match status" value="1"/>
</dbReference>
<accession>A0ABD1YYW1</accession>
<reference evidence="4 5" key="1">
    <citation type="submission" date="2024-09" db="EMBL/GenBank/DDBJ databases">
        <title>Chromosome-scale assembly of Riccia fluitans.</title>
        <authorList>
            <person name="Paukszto L."/>
            <person name="Sawicki J."/>
            <person name="Karawczyk K."/>
            <person name="Piernik-Szablinska J."/>
            <person name="Szczecinska M."/>
            <person name="Mazdziarz M."/>
        </authorList>
    </citation>
    <scope>NUCLEOTIDE SEQUENCE [LARGE SCALE GENOMIC DNA]</scope>
    <source>
        <strain evidence="4">Rf_01</strain>
        <tissue evidence="4">Aerial parts of the thallus</tissue>
    </source>
</reference>
<proteinExistence type="inferred from homology"/>
<keyword evidence="5" id="KW-1185">Reference proteome</keyword>
<dbReference type="InterPro" id="IPR005804">
    <property type="entry name" value="FA_desaturase_dom"/>
</dbReference>
<evidence type="ECO:0000259" key="3">
    <source>
        <dbReference type="Pfam" id="PF00487"/>
    </source>
</evidence>
<feature type="transmembrane region" description="Helical" evidence="2">
    <location>
        <begin position="38"/>
        <end position="62"/>
    </location>
</feature>
<dbReference type="PANTHER" id="PTHR19353">
    <property type="entry name" value="FATTY ACID DESATURASE 2"/>
    <property type="match status" value="1"/>
</dbReference>
<dbReference type="AlphaFoldDB" id="A0ABD1YYW1"/>
<organism evidence="4 5">
    <name type="scientific">Riccia fluitans</name>
    <dbReference type="NCBI Taxonomy" id="41844"/>
    <lineage>
        <taxon>Eukaryota</taxon>
        <taxon>Viridiplantae</taxon>
        <taxon>Streptophyta</taxon>
        <taxon>Embryophyta</taxon>
        <taxon>Marchantiophyta</taxon>
        <taxon>Marchantiopsida</taxon>
        <taxon>Marchantiidae</taxon>
        <taxon>Marchantiales</taxon>
        <taxon>Ricciaceae</taxon>
        <taxon>Riccia</taxon>
    </lineage>
</organism>
<evidence type="ECO:0000313" key="4">
    <source>
        <dbReference type="EMBL" id="KAL2635766.1"/>
    </source>
</evidence>
<keyword evidence="2" id="KW-0812">Transmembrane</keyword>
<dbReference type="Pfam" id="PF00487">
    <property type="entry name" value="FA_desaturase"/>
    <property type="match status" value="1"/>
</dbReference>